<keyword evidence="3" id="KW-1185">Reference proteome</keyword>
<protein>
    <recommendedName>
        <fullName evidence="4">Divergent polysaccharide deacetylase</fullName>
    </recommendedName>
</protein>
<dbReference type="SUPFAM" id="SSF88713">
    <property type="entry name" value="Glycoside hydrolase/deacetylase"/>
    <property type="match status" value="1"/>
</dbReference>
<evidence type="ECO:0000256" key="1">
    <source>
        <dbReference type="SAM" id="SignalP"/>
    </source>
</evidence>
<name>A0A4R2MZZ0_9PAST</name>
<evidence type="ECO:0000313" key="2">
    <source>
        <dbReference type="EMBL" id="TCP12213.1"/>
    </source>
</evidence>
<proteinExistence type="predicted"/>
<dbReference type="Proteomes" id="UP000294841">
    <property type="component" value="Unassembled WGS sequence"/>
</dbReference>
<feature type="chain" id="PRO_5020528910" description="Divergent polysaccharide deacetylase" evidence="1">
    <location>
        <begin position="30"/>
        <end position="282"/>
    </location>
</feature>
<dbReference type="Gene3D" id="3.20.20.370">
    <property type="entry name" value="Glycoside hydrolase/deacetylase"/>
    <property type="match status" value="1"/>
</dbReference>
<accession>A0A4R2MZZ0</accession>
<keyword evidence="1" id="KW-0732">Signal</keyword>
<gene>
    <name evidence="2" type="ORF">EV697_10418</name>
</gene>
<organism evidence="2 3">
    <name type="scientific">Bisgaardia hudsonensis</name>
    <dbReference type="NCBI Taxonomy" id="109472"/>
    <lineage>
        <taxon>Bacteria</taxon>
        <taxon>Pseudomonadati</taxon>
        <taxon>Pseudomonadota</taxon>
        <taxon>Gammaproteobacteria</taxon>
        <taxon>Pasteurellales</taxon>
        <taxon>Pasteurellaceae</taxon>
        <taxon>Bisgaardia</taxon>
    </lineage>
</organism>
<dbReference type="CDD" id="cd10936">
    <property type="entry name" value="CE4_DAC2"/>
    <property type="match status" value="1"/>
</dbReference>
<evidence type="ECO:0000313" key="3">
    <source>
        <dbReference type="Proteomes" id="UP000294841"/>
    </source>
</evidence>
<sequence length="282" mass="31182">MEIFNFMKTAVKKLIILTALYTMIINAQAAQLAIVIDDMGYRSKEDAAILALPKAISVAIIPSAPNAKDINHKAKQQNRDILIHLPMQALGHHSIETGALKLGMDQGQVNNRIQTAKKIIPDAIGLNNHMGSAATADADLMHKLMKELKQQNLFFLDSRTIGRSVAGKIAKEQGIPSLDRHIFLDDSNEFSDVSHQFQSAIRYAQKYGMAIVIGHPRKNTIAVLQSGLKNLPKDIQLIGIGNLWRNEKVVPIKPFIFLFDGKPAPTSVEPFKRISLLRGIPE</sequence>
<comment type="caution">
    <text evidence="2">The sequence shown here is derived from an EMBL/GenBank/DDBJ whole genome shotgun (WGS) entry which is preliminary data.</text>
</comment>
<dbReference type="PANTHER" id="PTHR30105">
    <property type="entry name" value="UNCHARACTERIZED YIBQ-RELATED"/>
    <property type="match status" value="1"/>
</dbReference>
<feature type="signal peptide" evidence="1">
    <location>
        <begin position="1"/>
        <end position="29"/>
    </location>
</feature>
<dbReference type="Pfam" id="PF04748">
    <property type="entry name" value="Polysacc_deac_2"/>
    <property type="match status" value="1"/>
</dbReference>
<evidence type="ECO:0008006" key="4">
    <source>
        <dbReference type="Google" id="ProtNLM"/>
    </source>
</evidence>
<dbReference type="InterPro" id="IPR006837">
    <property type="entry name" value="Divergent_DAC"/>
</dbReference>
<dbReference type="AlphaFoldDB" id="A0A4R2MZZ0"/>
<dbReference type="PANTHER" id="PTHR30105:SF2">
    <property type="entry name" value="DIVERGENT POLYSACCHARIDE DEACETYLASE SUPERFAMILY"/>
    <property type="match status" value="1"/>
</dbReference>
<dbReference type="EMBL" id="SLXI01000004">
    <property type="protein sequence ID" value="TCP12213.1"/>
    <property type="molecule type" value="Genomic_DNA"/>
</dbReference>
<reference evidence="2 3" key="1">
    <citation type="submission" date="2019-03" db="EMBL/GenBank/DDBJ databases">
        <title>Genomic Encyclopedia of Type Strains, Phase IV (KMG-IV): sequencing the most valuable type-strain genomes for metagenomic binning, comparative biology and taxonomic classification.</title>
        <authorList>
            <person name="Goeker M."/>
        </authorList>
    </citation>
    <scope>NUCLEOTIDE SEQUENCE [LARGE SCALE GENOMIC DNA]</scope>
    <source>
        <strain evidence="2 3">DSM 28231</strain>
    </source>
</reference>
<dbReference type="GO" id="GO:0005975">
    <property type="term" value="P:carbohydrate metabolic process"/>
    <property type="evidence" value="ECO:0007669"/>
    <property type="project" value="InterPro"/>
</dbReference>
<dbReference type="OrthoDB" id="9784811at2"/>
<dbReference type="InterPro" id="IPR011330">
    <property type="entry name" value="Glyco_hydro/deAcase_b/a-brl"/>
</dbReference>